<evidence type="ECO:0000256" key="1">
    <source>
        <dbReference type="SAM" id="SignalP"/>
    </source>
</evidence>
<keyword evidence="1" id="KW-0732">Signal</keyword>
<comment type="caution">
    <text evidence="2">The sequence shown here is derived from an EMBL/GenBank/DDBJ whole genome shotgun (WGS) entry which is preliminary data.</text>
</comment>
<dbReference type="InterPro" id="IPR032048">
    <property type="entry name" value="TGase_elicitor"/>
</dbReference>
<dbReference type="KEGG" id="blac:94347029"/>
<reference evidence="2 3" key="1">
    <citation type="journal article" date="2021" name="Genome Biol.">
        <title>AFLAP: assembly-free linkage analysis pipeline using k-mers from genome sequencing data.</title>
        <authorList>
            <person name="Fletcher K."/>
            <person name="Zhang L."/>
            <person name="Gil J."/>
            <person name="Han R."/>
            <person name="Cavanaugh K."/>
            <person name="Michelmore R."/>
        </authorList>
    </citation>
    <scope>NUCLEOTIDE SEQUENCE [LARGE SCALE GENOMIC DNA]</scope>
    <source>
        <strain evidence="2 3">SF5</strain>
    </source>
</reference>
<name>A0A976NY91_BRELC</name>
<dbReference type="Gene3D" id="3.30.40.240">
    <property type="entry name" value="Transglutaminase elicitor, body domain"/>
    <property type="match status" value="1"/>
</dbReference>
<dbReference type="OrthoDB" id="10249031at2759"/>
<sequence length="390" mass="43283">MQRIACVTSAFALFALQVQCDADASYRRLEALNKSEIKLLDDFFDTKMETRLTDLPKSGQAPEPWSGPLWLSIDDGINYAWNDGQPSPSAKYALAFNMNVKEIMDKTSARSGVDAFKTSKICTSSSQCDNAFCAIRTNAVSGRCLQPWFGLSHGLVPASILEKKPVCSVKHNNVVFEPIDIMGLITFIYAEAVKSNVFIGERYRGEDGTEDAHGRFSVSSYRDVNPGIFHITASNLLGKLNRSFIIDIHADALVWNQPVHTFKVTKQKLMTLKEAAQEFFKQDSYTWNADATEIVHVNSQITTVDAVEIVNGKLSVTLKAEPLPYDYILELNKDGKIVGGEWVRDSLNKHPDFYWIPRGRPAADFVSVTGLSYADVSMLAEKSAACSDKP</sequence>
<dbReference type="Pfam" id="PF16683">
    <property type="entry name" value="TGase_elicitor"/>
    <property type="match status" value="1"/>
</dbReference>
<feature type="chain" id="PRO_5037400466" evidence="1">
    <location>
        <begin position="23"/>
        <end position="390"/>
    </location>
</feature>
<dbReference type="GeneID" id="94347029"/>
<feature type="signal peptide" evidence="1">
    <location>
        <begin position="1"/>
        <end position="22"/>
    </location>
</feature>
<dbReference type="EMBL" id="SHOA02000038">
    <property type="protein sequence ID" value="TDH72252.1"/>
    <property type="molecule type" value="Genomic_DNA"/>
</dbReference>
<dbReference type="RefSeq" id="XP_067821751.1">
    <property type="nucleotide sequence ID" value="XM_067961358.1"/>
</dbReference>
<dbReference type="Proteomes" id="UP000294530">
    <property type="component" value="Unassembled WGS sequence"/>
</dbReference>
<accession>A0A976NY91</accession>
<dbReference type="GO" id="GO:0016755">
    <property type="term" value="F:aminoacyltransferase activity"/>
    <property type="evidence" value="ECO:0007669"/>
    <property type="project" value="InterPro"/>
</dbReference>
<organism evidence="2 3">
    <name type="scientific">Bremia lactucae</name>
    <name type="common">Lettuce downy mildew</name>
    <dbReference type="NCBI Taxonomy" id="4779"/>
    <lineage>
        <taxon>Eukaryota</taxon>
        <taxon>Sar</taxon>
        <taxon>Stramenopiles</taxon>
        <taxon>Oomycota</taxon>
        <taxon>Peronosporomycetes</taxon>
        <taxon>Peronosporales</taxon>
        <taxon>Peronosporaceae</taxon>
        <taxon>Bremia</taxon>
    </lineage>
</organism>
<evidence type="ECO:0000313" key="2">
    <source>
        <dbReference type="EMBL" id="TDH72252.1"/>
    </source>
</evidence>
<protein>
    <submittedName>
        <fullName evidence="2">Uncharacterized protein</fullName>
    </submittedName>
</protein>
<evidence type="ECO:0000313" key="3">
    <source>
        <dbReference type="Proteomes" id="UP000294530"/>
    </source>
</evidence>
<gene>
    <name evidence="2" type="ORF">CCR75_003261</name>
</gene>
<keyword evidence="3" id="KW-1185">Reference proteome</keyword>
<dbReference type="AlphaFoldDB" id="A0A976NY91"/>
<proteinExistence type="predicted"/>